<protein>
    <submittedName>
        <fullName evidence="2">Uncharacterized protein</fullName>
    </submittedName>
</protein>
<proteinExistence type="predicted"/>
<dbReference type="EMBL" id="HG683819">
    <property type="protein sequence ID" value="CDJ32062.1"/>
    <property type="molecule type" value="Genomic_DNA"/>
</dbReference>
<feature type="chain" id="PRO_5004673023" evidence="1">
    <location>
        <begin position="32"/>
        <end position="181"/>
    </location>
</feature>
<evidence type="ECO:0000256" key="1">
    <source>
        <dbReference type="SAM" id="SignalP"/>
    </source>
</evidence>
<dbReference type="GeneID" id="25381714"/>
<feature type="signal peptide" evidence="1">
    <location>
        <begin position="1"/>
        <end position="31"/>
    </location>
</feature>
<dbReference type="OrthoDB" id="10045365at2759"/>
<dbReference type="AlphaFoldDB" id="U6K776"/>
<gene>
    <name evidence="2" type="ORF">EMH_0072090</name>
</gene>
<name>U6K776_9EIME</name>
<evidence type="ECO:0000313" key="2">
    <source>
        <dbReference type="EMBL" id="CDJ32062.1"/>
    </source>
</evidence>
<dbReference type="Proteomes" id="UP000030744">
    <property type="component" value="Unassembled WGS sequence"/>
</dbReference>
<dbReference type="VEuPathDB" id="ToxoDB:EMH_0072090"/>
<reference evidence="2" key="1">
    <citation type="submission" date="2013-10" db="EMBL/GenBank/DDBJ databases">
        <title>Genomic analysis of the causative agents of coccidiosis in chickens.</title>
        <authorList>
            <person name="Reid A.J."/>
            <person name="Blake D."/>
            <person name="Billington K."/>
            <person name="Browne H."/>
            <person name="Dunn M."/>
            <person name="Hung S."/>
            <person name="Kawahara F."/>
            <person name="Miranda-Saavedra D."/>
            <person name="Mourier T."/>
            <person name="Nagra H."/>
            <person name="Otto T.D."/>
            <person name="Rawlings N."/>
            <person name="Sanchez A."/>
            <person name="Sanders M."/>
            <person name="Subramaniam C."/>
            <person name="Tay Y."/>
            <person name="Dear P."/>
            <person name="Doerig C."/>
            <person name="Gruber A."/>
            <person name="Parkinson J."/>
            <person name="Shirley M."/>
            <person name="Wan K.L."/>
            <person name="Berriman M."/>
            <person name="Tomley F."/>
            <person name="Pain A."/>
        </authorList>
    </citation>
    <scope>NUCLEOTIDE SEQUENCE [LARGE SCALE GENOMIC DNA]</scope>
    <source>
        <strain evidence="2">Houghton</strain>
    </source>
</reference>
<keyword evidence="3" id="KW-1185">Reference proteome</keyword>
<sequence length="181" mass="20265">MALLSAGGQPWLLLQLLLLLLFVGLVGKSGAQLRVQSPKRLLDKLVSIQAISEENFYTIIGSTASFGTPAYGTTLRGRAFYTPHERREEADMTETGLHCDTSYCTRLKDDIDDWKSTAEQGGLAKLAAVQQQQFEQQELQQQQQQVHLFYSRVVCSLLRQVVLVVDRGLDPGDDTPQHHHE</sequence>
<keyword evidence="1" id="KW-0732">Signal</keyword>
<dbReference type="RefSeq" id="XP_013354627.1">
    <property type="nucleotide sequence ID" value="XM_013499173.1"/>
</dbReference>
<evidence type="ECO:0000313" key="3">
    <source>
        <dbReference type="Proteomes" id="UP000030744"/>
    </source>
</evidence>
<organism evidence="2 3">
    <name type="scientific">Eimeria mitis</name>
    <dbReference type="NCBI Taxonomy" id="44415"/>
    <lineage>
        <taxon>Eukaryota</taxon>
        <taxon>Sar</taxon>
        <taxon>Alveolata</taxon>
        <taxon>Apicomplexa</taxon>
        <taxon>Conoidasida</taxon>
        <taxon>Coccidia</taxon>
        <taxon>Eucoccidiorida</taxon>
        <taxon>Eimeriorina</taxon>
        <taxon>Eimeriidae</taxon>
        <taxon>Eimeria</taxon>
    </lineage>
</organism>
<reference evidence="2" key="2">
    <citation type="submission" date="2013-10" db="EMBL/GenBank/DDBJ databases">
        <authorList>
            <person name="Aslett M."/>
        </authorList>
    </citation>
    <scope>NUCLEOTIDE SEQUENCE [LARGE SCALE GENOMIC DNA]</scope>
    <source>
        <strain evidence="2">Houghton</strain>
    </source>
</reference>
<accession>U6K776</accession>